<comment type="caution">
    <text evidence="1">The sequence shown here is derived from an EMBL/GenBank/DDBJ whole genome shotgun (WGS) entry which is preliminary data.</text>
</comment>
<evidence type="ECO:0000313" key="2">
    <source>
        <dbReference type="Proteomes" id="UP000228987"/>
    </source>
</evidence>
<evidence type="ECO:0000313" key="1">
    <source>
        <dbReference type="EMBL" id="PCJ40418.1"/>
    </source>
</evidence>
<proteinExistence type="predicted"/>
<dbReference type="NCBIfam" id="TIGR02574">
    <property type="entry name" value="stabl_TIGR02574"/>
    <property type="match status" value="1"/>
</dbReference>
<organism evidence="1 2">
    <name type="scientific">SAR86 cluster bacterium</name>
    <dbReference type="NCBI Taxonomy" id="2030880"/>
    <lineage>
        <taxon>Bacteria</taxon>
        <taxon>Pseudomonadati</taxon>
        <taxon>Pseudomonadota</taxon>
        <taxon>Gammaproteobacteria</taxon>
        <taxon>SAR86 cluster</taxon>
    </lineage>
</organism>
<name>A0A2A5CA98_9GAMM</name>
<dbReference type="EMBL" id="NVWI01000009">
    <property type="protein sequence ID" value="PCJ40418.1"/>
    <property type="molecule type" value="Genomic_DNA"/>
</dbReference>
<accession>A0A2A5CA98</accession>
<reference evidence="2" key="1">
    <citation type="submission" date="2017-08" db="EMBL/GenBank/DDBJ databases">
        <title>A dynamic microbial community with high functional redundancy inhabits the cold, oxic subseafloor aquifer.</title>
        <authorList>
            <person name="Tully B.J."/>
            <person name="Wheat C.G."/>
            <person name="Glazer B.T."/>
            <person name="Huber J.A."/>
        </authorList>
    </citation>
    <scope>NUCLEOTIDE SEQUENCE [LARGE SCALE GENOMIC DNA]</scope>
</reference>
<dbReference type="AlphaFoldDB" id="A0A2A5CA98"/>
<evidence type="ECO:0008006" key="3">
    <source>
        <dbReference type="Google" id="ProtNLM"/>
    </source>
</evidence>
<dbReference type="Pfam" id="PF09720">
    <property type="entry name" value="Unstab_antitox"/>
    <property type="match status" value="1"/>
</dbReference>
<dbReference type="Proteomes" id="UP000228987">
    <property type="component" value="Unassembled WGS sequence"/>
</dbReference>
<dbReference type="InterPro" id="IPR013406">
    <property type="entry name" value="CHP02574_addiction_mod"/>
</dbReference>
<protein>
    <recommendedName>
        <fullName evidence="3">Addiction module protein</fullName>
    </recommendedName>
</protein>
<sequence>MPRPLEQLRSQVLTLSEQDRAELAHDLLQSLDAPADEGVEEAWELELLRRVKQIDSGQAKLLDRAEFKQRMHASIGTQ</sequence>
<gene>
    <name evidence="1" type="ORF">COA71_11220</name>
</gene>